<evidence type="ECO:0000256" key="1">
    <source>
        <dbReference type="SAM" id="MobiDB-lite"/>
    </source>
</evidence>
<dbReference type="EMBL" id="QOCI01000009">
    <property type="protein sequence ID" value="RRR17938.1"/>
    <property type="molecule type" value="Genomic_DNA"/>
</dbReference>
<feature type="compositionally biased region" description="Basic and acidic residues" evidence="1">
    <location>
        <begin position="11"/>
        <end position="25"/>
    </location>
</feature>
<protein>
    <submittedName>
        <fullName evidence="2">Uncharacterized protein</fullName>
    </submittedName>
</protein>
<dbReference type="Proteomes" id="UP000274327">
    <property type="component" value="Unassembled WGS sequence"/>
</dbReference>
<dbReference type="AlphaFoldDB" id="A0A3R8SP00"/>
<comment type="caution">
    <text evidence="2">The sequence shown here is derived from an EMBL/GenBank/DDBJ whole genome shotgun (WGS) entry which is preliminary data.</text>
</comment>
<organism evidence="2 3">
    <name type="scientific">Brachybacterium paraconglomeratum</name>
    <dbReference type="NCBI Taxonomy" id="173362"/>
    <lineage>
        <taxon>Bacteria</taxon>
        <taxon>Bacillati</taxon>
        <taxon>Actinomycetota</taxon>
        <taxon>Actinomycetes</taxon>
        <taxon>Micrococcales</taxon>
        <taxon>Dermabacteraceae</taxon>
        <taxon>Brachybacterium</taxon>
    </lineage>
</organism>
<name>A0A3R8SP00_9MICO</name>
<proteinExistence type="predicted"/>
<sequence length="334" mass="36035">MTVDLTADPSAHADDDRDRTTRARSAEAASPEAAASPGPVGTPDPHASMPTTGRYAGHLHFDETITPVLRTDFDVEAYTKRGTSRIAVDTELLGSQEPLRDQERLALGVLHRMESSGLAEARTMLSTVTANEARITAFLATWLVDRHWQARALRDLLTGDHPVERPAPSRRPGRVAALRRIHVDRVQPLLTPLWNAAAGEPVAAGHMARMAIQEASLAAGLDAIARRLGGEAERVVRTVRARQEAAVDFFTQEAIGRITRSRKEAVVARLVLSLSSPLHGGGVPDPDLDAALQVLGADPRDRAGLHRARREITRLLPGPDLPDAHLLSLPRSGA</sequence>
<evidence type="ECO:0000313" key="2">
    <source>
        <dbReference type="EMBL" id="RRR17938.1"/>
    </source>
</evidence>
<feature type="region of interest" description="Disordered" evidence="1">
    <location>
        <begin position="1"/>
        <end position="54"/>
    </location>
</feature>
<gene>
    <name evidence="2" type="ORF">DS079_11655</name>
</gene>
<accession>A0A3R8SP00</accession>
<feature type="compositionally biased region" description="Low complexity" evidence="1">
    <location>
        <begin position="26"/>
        <end position="37"/>
    </location>
</feature>
<evidence type="ECO:0000313" key="3">
    <source>
        <dbReference type="Proteomes" id="UP000274327"/>
    </source>
</evidence>
<keyword evidence="3" id="KW-1185">Reference proteome</keyword>
<reference evidence="2 3" key="1">
    <citation type="submission" date="2018-07" db="EMBL/GenBank/DDBJ databases">
        <title>Brachybacteriurn paraconglorneratum KCTC 9916.</title>
        <authorList>
            <person name="Li Y."/>
        </authorList>
    </citation>
    <scope>NUCLEOTIDE SEQUENCE [LARGE SCALE GENOMIC DNA]</scope>
    <source>
        <strain evidence="2 3">KCTC 9916</strain>
    </source>
</reference>